<evidence type="ECO:0000313" key="2">
    <source>
        <dbReference type="Proteomes" id="UP001500843"/>
    </source>
</evidence>
<dbReference type="EMBL" id="BAABHM010000029">
    <property type="protein sequence ID" value="GAA4718684.1"/>
    <property type="molecule type" value="Genomic_DNA"/>
</dbReference>
<gene>
    <name evidence="1" type="ORF">GCM10023198_47880</name>
</gene>
<comment type="caution">
    <text evidence="1">The sequence shown here is derived from an EMBL/GenBank/DDBJ whole genome shotgun (WGS) entry which is preliminary data.</text>
</comment>
<sequence>MRVTATIDTRAAVRGDESSQAREIEVEATTYEAGRDELDAQVPEGWQMLSIGVPDRG</sequence>
<evidence type="ECO:0000313" key="1">
    <source>
        <dbReference type="EMBL" id="GAA4718684.1"/>
    </source>
</evidence>
<reference evidence="2" key="1">
    <citation type="journal article" date="2019" name="Int. J. Syst. Evol. Microbiol.">
        <title>The Global Catalogue of Microorganisms (GCM) 10K type strain sequencing project: providing services to taxonomists for standard genome sequencing and annotation.</title>
        <authorList>
            <consortium name="The Broad Institute Genomics Platform"/>
            <consortium name="The Broad Institute Genome Sequencing Center for Infectious Disease"/>
            <person name="Wu L."/>
            <person name="Ma J."/>
        </authorList>
    </citation>
    <scope>NUCLEOTIDE SEQUENCE [LARGE SCALE GENOMIC DNA]</scope>
    <source>
        <strain evidence="2">JCM 17975</strain>
    </source>
</reference>
<name>A0ABP8Y296_9MICO</name>
<keyword evidence="2" id="KW-1185">Reference proteome</keyword>
<dbReference type="Proteomes" id="UP001500843">
    <property type="component" value="Unassembled WGS sequence"/>
</dbReference>
<organism evidence="1 2">
    <name type="scientific">Promicromonospora umidemergens</name>
    <dbReference type="NCBI Taxonomy" id="629679"/>
    <lineage>
        <taxon>Bacteria</taxon>
        <taxon>Bacillati</taxon>
        <taxon>Actinomycetota</taxon>
        <taxon>Actinomycetes</taxon>
        <taxon>Micrococcales</taxon>
        <taxon>Promicromonosporaceae</taxon>
        <taxon>Promicromonospora</taxon>
    </lineage>
</organism>
<dbReference type="RefSeq" id="WP_253877973.1">
    <property type="nucleotide sequence ID" value="NZ_BAABHM010000029.1"/>
</dbReference>
<accession>A0ABP8Y296</accession>
<proteinExistence type="predicted"/>
<protein>
    <submittedName>
        <fullName evidence="1">Uncharacterized protein</fullName>
    </submittedName>
</protein>